<dbReference type="VEuPathDB" id="FungiDB:CPAG_03380"/>
<protein>
    <recommendedName>
        <fullName evidence="1">DUF7770 domain-containing protein</fullName>
    </recommendedName>
</protein>
<evidence type="ECO:0000313" key="2">
    <source>
        <dbReference type="EMBL" id="KMM67044.1"/>
    </source>
</evidence>
<dbReference type="AlphaFoldDB" id="A0A0J6FDT7"/>
<dbReference type="Pfam" id="PF24968">
    <property type="entry name" value="DUF7770"/>
    <property type="match status" value="1"/>
</dbReference>
<gene>
    <name evidence="2" type="ORF">CPAG_03380</name>
</gene>
<sequence>MDDNWDTDELNSVELSREVSMVHICGYENRENAGDEVGNPPTNQWAVFLQYGQAASIRLDMVPGYGSEGLRGKLHVASKSYISTDKAIKRVSFPTCTGPTVQAITDLIIQNRRQKYNFTSDWEGCRFWIFTLISDLETAGLLPAGSGQEAWGVLSQYWRYPTGSEPRTIAQGMFR</sequence>
<dbReference type="OrthoDB" id="3527137at2759"/>
<proteinExistence type="predicted"/>
<organism evidence="2 3">
    <name type="scientific">Coccidioides posadasii RMSCC 3488</name>
    <dbReference type="NCBI Taxonomy" id="454284"/>
    <lineage>
        <taxon>Eukaryota</taxon>
        <taxon>Fungi</taxon>
        <taxon>Dikarya</taxon>
        <taxon>Ascomycota</taxon>
        <taxon>Pezizomycotina</taxon>
        <taxon>Eurotiomycetes</taxon>
        <taxon>Eurotiomycetidae</taxon>
        <taxon>Onygenales</taxon>
        <taxon>Onygenaceae</taxon>
        <taxon>Coccidioides</taxon>
    </lineage>
</organism>
<evidence type="ECO:0000313" key="3">
    <source>
        <dbReference type="Proteomes" id="UP000054567"/>
    </source>
</evidence>
<reference evidence="3" key="2">
    <citation type="journal article" date="2009" name="Genome Res.">
        <title>Comparative genomic analyses of the human fungal pathogens Coccidioides and their relatives.</title>
        <authorList>
            <person name="Sharpton T.J."/>
            <person name="Stajich J.E."/>
            <person name="Rounsley S.D."/>
            <person name="Gardner M.J."/>
            <person name="Wortman J.R."/>
            <person name="Jordar V.S."/>
            <person name="Maiti R."/>
            <person name="Kodira C.D."/>
            <person name="Neafsey D.E."/>
            <person name="Zeng Q."/>
            <person name="Hung C.-Y."/>
            <person name="McMahan C."/>
            <person name="Muszewska A."/>
            <person name="Grynberg M."/>
            <person name="Mandel M.A."/>
            <person name="Kellner E.M."/>
            <person name="Barker B.M."/>
            <person name="Galgiani J.N."/>
            <person name="Orbach M.J."/>
            <person name="Kirkland T.N."/>
            <person name="Cole G.T."/>
            <person name="Henn M.R."/>
            <person name="Birren B.W."/>
            <person name="Taylor J.W."/>
        </authorList>
    </citation>
    <scope>NUCLEOTIDE SEQUENCE [LARGE SCALE GENOMIC DNA]</scope>
    <source>
        <strain evidence="3">RMSCC 3488</strain>
    </source>
</reference>
<reference evidence="3" key="3">
    <citation type="journal article" date="2010" name="Genome Res.">
        <title>Population genomic sequencing of Coccidioides fungi reveals recent hybridization and transposon control.</title>
        <authorList>
            <person name="Neafsey D.E."/>
            <person name="Barker B.M."/>
            <person name="Sharpton T.J."/>
            <person name="Stajich J.E."/>
            <person name="Park D.J."/>
            <person name="Whiston E."/>
            <person name="Hung C.-Y."/>
            <person name="McMahan C."/>
            <person name="White J."/>
            <person name="Sykes S."/>
            <person name="Heiman D."/>
            <person name="Young S."/>
            <person name="Zeng Q."/>
            <person name="Abouelleil A."/>
            <person name="Aftuck L."/>
            <person name="Bessette D."/>
            <person name="Brown A."/>
            <person name="FitzGerald M."/>
            <person name="Lui A."/>
            <person name="Macdonald J.P."/>
            <person name="Priest M."/>
            <person name="Orbach M.J."/>
            <person name="Galgiani J.N."/>
            <person name="Kirkland T.N."/>
            <person name="Cole G.T."/>
            <person name="Birren B.W."/>
            <person name="Henn M.R."/>
            <person name="Taylor J.W."/>
            <person name="Rounsley S.D."/>
        </authorList>
    </citation>
    <scope>NUCLEOTIDE SEQUENCE [LARGE SCALE GENOMIC DNA]</scope>
    <source>
        <strain evidence="3">RMSCC 3488</strain>
    </source>
</reference>
<dbReference type="InterPro" id="IPR056672">
    <property type="entry name" value="DUF7770"/>
</dbReference>
<name>A0A0J6FDT7_COCPO</name>
<reference evidence="2 3" key="1">
    <citation type="submission" date="2007-06" db="EMBL/GenBank/DDBJ databases">
        <title>The Genome Sequence of Coccidioides posadasii RMSCC_3488.</title>
        <authorList>
            <consortium name="Coccidioides Genome Resources Consortium"/>
            <consortium name="The Broad Institute Genome Sequencing Platform"/>
            <person name="Henn M.R."/>
            <person name="Sykes S."/>
            <person name="Young S."/>
            <person name="Jaffe D."/>
            <person name="Berlin A."/>
            <person name="Alvarez P."/>
            <person name="Butler J."/>
            <person name="Gnerre S."/>
            <person name="Grabherr M."/>
            <person name="Mauceli E."/>
            <person name="Brockman W."/>
            <person name="Kodira C."/>
            <person name="Alvarado L."/>
            <person name="Zeng Q."/>
            <person name="Crawford M."/>
            <person name="Antoine C."/>
            <person name="Devon K."/>
            <person name="Galgiani J."/>
            <person name="Orsborn K."/>
            <person name="Lewis M.L."/>
            <person name="Nusbaum C."/>
            <person name="Galagan J."/>
            <person name="Birren B."/>
        </authorList>
    </citation>
    <scope>NUCLEOTIDE SEQUENCE [LARGE SCALE GENOMIC DNA]</scope>
    <source>
        <strain evidence="2 3">RMSCC 3488</strain>
    </source>
</reference>
<dbReference type="EMBL" id="DS268110">
    <property type="protein sequence ID" value="KMM67044.1"/>
    <property type="molecule type" value="Genomic_DNA"/>
</dbReference>
<dbReference type="Proteomes" id="UP000054567">
    <property type="component" value="Unassembled WGS sequence"/>
</dbReference>
<feature type="domain" description="DUF7770" evidence="1">
    <location>
        <begin position="22"/>
        <end position="174"/>
    </location>
</feature>
<accession>A0A0J6FDT7</accession>
<evidence type="ECO:0000259" key="1">
    <source>
        <dbReference type="Pfam" id="PF24968"/>
    </source>
</evidence>